<dbReference type="Gene3D" id="3.30.780.10">
    <property type="entry name" value="SUI1-like domain"/>
    <property type="match status" value="1"/>
</dbReference>
<dbReference type="eggNOG" id="KOG4034">
    <property type="taxonomic scope" value="Eukaryota"/>
</dbReference>
<evidence type="ECO:0000256" key="3">
    <source>
        <dbReference type="ARBA" id="ARBA00022980"/>
    </source>
</evidence>
<evidence type="ECO:0000256" key="1">
    <source>
        <dbReference type="ARBA" id="ARBA00004173"/>
    </source>
</evidence>
<keyword evidence="3" id="KW-0689">Ribosomal protein</keyword>
<evidence type="ECO:0000313" key="7">
    <source>
        <dbReference type="EMBL" id="EPT05955.1"/>
    </source>
</evidence>
<dbReference type="STRING" id="743788.S8G723"/>
<accession>S8G723</accession>
<sequence>MSALSAFRSQLRAYATAAAHPQLAYHVPRNARGSIPVYTDIRNAGSRHLTLIRNIEGDANALAQDLQSSLHPKGSSDARRMRIHVLHNKHVVLAGGLWKTQVIRWLVGRGF</sequence>
<keyword evidence="5" id="KW-0687">Ribonucleoprotein</keyword>
<dbReference type="PANTHER" id="PTHR13477">
    <property type="entry name" value="MITOCHONDRIAL 39S RIBOSOMAL PROTEIN L49"/>
    <property type="match status" value="1"/>
</dbReference>
<keyword evidence="4" id="KW-0496">Mitochondrion</keyword>
<dbReference type="GO" id="GO:0006412">
    <property type="term" value="P:translation"/>
    <property type="evidence" value="ECO:0007669"/>
    <property type="project" value="InterPro"/>
</dbReference>
<dbReference type="GO" id="GO:0005762">
    <property type="term" value="C:mitochondrial large ribosomal subunit"/>
    <property type="evidence" value="ECO:0007669"/>
    <property type="project" value="TreeGrafter"/>
</dbReference>
<dbReference type="FunCoup" id="S8G723">
    <property type="interactions" value="48"/>
</dbReference>
<proteinExistence type="inferred from homology"/>
<dbReference type="PANTHER" id="PTHR13477:SF0">
    <property type="entry name" value="LARGE RIBOSOMAL SUBUNIT PROTEIN ML49"/>
    <property type="match status" value="1"/>
</dbReference>
<evidence type="ECO:0000256" key="2">
    <source>
        <dbReference type="ARBA" id="ARBA00005677"/>
    </source>
</evidence>
<dbReference type="GO" id="GO:0003735">
    <property type="term" value="F:structural constituent of ribosome"/>
    <property type="evidence" value="ECO:0007669"/>
    <property type="project" value="InterPro"/>
</dbReference>
<dbReference type="InParanoid" id="S8G723"/>
<dbReference type="Pfam" id="PF05046">
    <property type="entry name" value="Img2"/>
    <property type="match status" value="1"/>
</dbReference>
<evidence type="ECO:0000256" key="4">
    <source>
        <dbReference type="ARBA" id="ARBA00023128"/>
    </source>
</evidence>
<evidence type="ECO:0000256" key="5">
    <source>
        <dbReference type="ARBA" id="ARBA00023274"/>
    </source>
</evidence>
<dbReference type="AlphaFoldDB" id="S8G723"/>
<evidence type="ECO:0000313" key="8">
    <source>
        <dbReference type="Proteomes" id="UP000015241"/>
    </source>
</evidence>
<protein>
    <recommendedName>
        <fullName evidence="6">Large ribosomal subunit protein mL49</fullName>
    </recommendedName>
</protein>
<dbReference type="Proteomes" id="UP000015241">
    <property type="component" value="Unassembled WGS sequence"/>
</dbReference>
<comment type="subcellular location">
    <subcellularLocation>
        <location evidence="1">Mitochondrion</location>
    </subcellularLocation>
</comment>
<dbReference type="InterPro" id="IPR007740">
    <property type="entry name" value="Ribosomal_mL49"/>
</dbReference>
<reference evidence="7 8" key="1">
    <citation type="journal article" date="2012" name="Science">
        <title>The Paleozoic origin of enzymatic lignin decomposition reconstructed from 31 fungal genomes.</title>
        <authorList>
            <person name="Floudas D."/>
            <person name="Binder M."/>
            <person name="Riley R."/>
            <person name="Barry K."/>
            <person name="Blanchette R.A."/>
            <person name="Henrissat B."/>
            <person name="Martinez A.T."/>
            <person name="Otillar R."/>
            <person name="Spatafora J.W."/>
            <person name="Yadav J.S."/>
            <person name="Aerts A."/>
            <person name="Benoit I."/>
            <person name="Boyd A."/>
            <person name="Carlson A."/>
            <person name="Copeland A."/>
            <person name="Coutinho P.M."/>
            <person name="de Vries R.P."/>
            <person name="Ferreira P."/>
            <person name="Findley K."/>
            <person name="Foster B."/>
            <person name="Gaskell J."/>
            <person name="Glotzer D."/>
            <person name="Gorecki P."/>
            <person name="Heitman J."/>
            <person name="Hesse C."/>
            <person name="Hori C."/>
            <person name="Igarashi K."/>
            <person name="Jurgens J.A."/>
            <person name="Kallen N."/>
            <person name="Kersten P."/>
            <person name="Kohler A."/>
            <person name="Kuees U."/>
            <person name="Kumar T.K.A."/>
            <person name="Kuo A."/>
            <person name="LaButti K."/>
            <person name="Larrondo L.F."/>
            <person name="Lindquist E."/>
            <person name="Ling A."/>
            <person name="Lombard V."/>
            <person name="Lucas S."/>
            <person name="Lundell T."/>
            <person name="Martin R."/>
            <person name="McLaughlin D.J."/>
            <person name="Morgenstern I."/>
            <person name="Morin E."/>
            <person name="Murat C."/>
            <person name="Nagy L.G."/>
            <person name="Nolan M."/>
            <person name="Ohm R.A."/>
            <person name="Patyshakuliyeva A."/>
            <person name="Rokas A."/>
            <person name="Ruiz-Duenas F.J."/>
            <person name="Sabat G."/>
            <person name="Salamov A."/>
            <person name="Samejima M."/>
            <person name="Schmutz J."/>
            <person name="Slot J.C."/>
            <person name="St John F."/>
            <person name="Stenlid J."/>
            <person name="Sun H."/>
            <person name="Sun S."/>
            <person name="Syed K."/>
            <person name="Tsang A."/>
            <person name="Wiebenga A."/>
            <person name="Young D."/>
            <person name="Pisabarro A."/>
            <person name="Eastwood D.C."/>
            <person name="Martin F."/>
            <person name="Cullen D."/>
            <person name="Grigoriev I.V."/>
            <person name="Hibbett D.S."/>
        </authorList>
    </citation>
    <scope>NUCLEOTIDE SEQUENCE</scope>
    <source>
        <strain evidence="8">FP-58527</strain>
    </source>
</reference>
<comment type="similarity">
    <text evidence="2">Belongs to the mitochondrion-specific ribosomal protein mL49 family.</text>
</comment>
<dbReference type="HOGENOM" id="CLU_085757_4_0_1"/>
<dbReference type="EMBL" id="KE504122">
    <property type="protein sequence ID" value="EPT05955.1"/>
    <property type="molecule type" value="Genomic_DNA"/>
</dbReference>
<evidence type="ECO:0000256" key="6">
    <source>
        <dbReference type="ARBA" id="ARBA00035191"/>
    </source>
</evidence>
<gene>
    <name evidence="7" type="ORF">FOMPIDRAFT_1154573</name>
</gene>
<name>S8G723_FOMSC</name>
<dbReference type="OrthoDB" id="19439at2759"/>
<organism evidence="7 8">
    <name type="scientific">Fomitopsis schrenkii</name>
    <name type="common">Brown rot fungus</name>
    <dbReference type="NCBI Taxonomy" id="2126942"/>
    <lineage>
        <taxon>Eukaryota</taxon>
        <taxon>Fungi</taxon>
        <taxon>Dikarya</taxon>
        <taxon>Basidiomycota</taxon>
        <taxon>Agaricomycotina</taxon>
        <taxon>Agaricomycetes</taxon>
        <taxon>Polyporales</taxon>
        <taxon>Fomitopsis</taxon>
    </lineage>
</organism>
<keyword evidence="8" id="KW-1185">Reference proteome</keyword>